<dbReference type="Pfam" id="PF00071">
    <property type="entry name" value="Ras"/>
    <property type="match status" value="1"/>
</dbReference>
<dbReference type="GO" id="GO:0003924">
    <property type="term" value="F:GTPase activity"/>
    <property type="evidence" value="ECO:0000318"/>
    <property type="project" value="GO_Central"/>
</dbReference>
<dbReference type="EMBL" id="DS113340">
    <property type="protein sequence ID" value="EAY10306.1"/>
    <property type="molecule type" value="Genomic_DNA"/>
</dbReference>
<dbReference type="PROSITE" id="PS51421">
    <property type="entry name" value="RAS"/>
    <property type="match status" value="1"/>
</dbReference>
<name>A2EAJ5_TRIV3</name>
<dbReference type="NCBIfam" id="TIGR00231">
    <property type="entry name" value="small_GTP"/>
    <property type="match status" value="1"/>
</dbReference>
<dbReference type="PRINTS" id="PR00449">
    <property type="entry name" value="RASTRNSFRMNG"/>
</dbReference>
<dbReference type="CDD" id="cd00154">
    <property type="entry name" value="Rab"/>
    <property type="match status" value="1"/>
</dbReference>
<reference evidence="3" key="2">
    <citation type="journal article" date="2007" name="Science">
        <title>Draft genome sequence of the sexually transmitted pathogen Trichomonas vaginalis.</title>
        <authorList>
            <person name="Carlton J.M."/>
            <person name="Hirt R.P."/>
            <person name="Silva J.C."/>
            <person name="Delcher A.L."/>
            <person name="Schatz M."/>
            <person name="Zhao Q."/>
            <person name="Wortman J.R."/>
            <person name="Bidwell S.L."/>
            <person name="Alsmark U.C.M."/>
            <person name="Besteiro S."/>
            <person name="Sicheritz-Ponten T."/>
            <person name="Noel C.J."/>
            <person name="Dacks J.B."/>
            <person name="Foster P.G."/>
            <person name="Simillion C."/>
            <person name="Van de Peer Y."/>
            <person name="Miranda-Saavedra D."/>
            <person name="Barton G.J."/>
            <person name="Westrop G.D."/>
            <person name="Mueller S."/>
            <person name="Dessi D."/>
            <person name="Fiori P.L."/>
            <person name="Ren Q."/>
            <person name="Paulsen I."/>
            <person name="Zhang H."/>
            <person name="Bastida-Corcuera F.D."/>
            <person name="Simoes-Barbosa A."/>
            <person name="Brown M.T."/>
            <person name="Hayes R.D."/>
            <person name="Mukherjee M."/>
            <person name="Okumura C.Y."/>
            <person name="Schneider R."/>
            <person name="Smith A.J."/>
            <person name="Vanacova S."/>
            <person name="Villalvazo M."/>
            <person name="Haas B.J."/>
            <person name="Pertea M."/>
            <person name="Feldblyum T.V."/>
            <person name="Utterback T.R."/>
            <person name="Shu C.L."/>
            <person name="Osoegawa K."/>
            <person name="de Jong P.J."/>
            <person name="Hrdy I."/>
            <person name="Horvathova L."/>
            <person name="Zubacova Z."/>
            <person name="Dolezal P."/>
            <person name="Malik S.B."/>
            <person name="Logsdon J.M. Jr."/>
            <person name="Henze K."/>
            <person name="Gupta A."/>
            <person name="Wang C.C."/>
            <person name="Dunne R.L."/>
            <person name="Upcroft J.A."/>
            <person name="Upcroft P."/>
            <person name="White O."/>
            <person name="Salzberg S.L."/>
            <person name="Tang P."/>
            <person name="Chiu C.-H."/>
            <person name="Lee Y.-S."/>
            <person name="Embley T.M."/>
            <person name="Coombs G.H."/>
            <person name="Mottram J.C."/>
            <person name="Tachezy J."/>
            <person name="Fraser-Liggett C.M."/>
            <person name="Johnson P.J."/>
        </authorList>
    </citation>
    <scope>NUCLEOTIDE SEQUENCE [LARGE SCALE GENOMIC DNA]</scope>
    <source>
        <strain evidence="3">G3</strain>
    </source>
</reference>
<dbReference type="FunFam" id="3.40.50.300:FF:002456">
    <property type="entry name" value="Small GTP-binding protein, putative"/>
    <property type="match status" value="1"/>
</dbReference>
<protein>
    <submittedName>
        <fullName evidence="3">Ras family protein</fullName>
    </submittedName>
</protein>
<sequence length="159" mass="18122">MFEENLKPTISAAFRLKSMVFNGVEHEMQFWDTAGEEKFRSLAPIYVQNASLAIIVFDVTNEQSYNELNIWIDVSQSSGKIPFIVLGNKNDLENRIGTSEAFNTQIKEKFDAPYIDCSAKTCEGVELVLQQALTIIDNQSHEYTVKEPVMQEKKKEKCC</sequence>
<dbReference type="eggNOG" id="KOG0394">
    <property type="taxonomic scope" value="Eukaryota"/>
</dbReference>
<dbReference type="VEuPathDB" id="TrichDB:TVAG_491630"/>
<keyword evidence="1" id="KW-0547">Nucleotide-binding</keyword>
<dbReference type="STRING" id="5722.A2EAJ5"/>
<dbReference type="SMR" id="A2EAJ5"/>
<evidence type="ECO:0000313" key="4">
    <source>
        <dbReference type="Proteomes" id="UP000001542"/>
    </source>
</evidence>
<dbReference type="InterPro" id="IPR005225">
    <property type="entry name" value="Small_GTP-bd"/>
</dbReference>
<dbReference type="RefSeq" id="XP_001322529.1">
    <property type="nucleotide sequence ID" value="XM_001322494.1"/>
</dbReference>
<dbReference type="GO" id="GO:0005769">
    <property type="term" value="C:early endosome"/>
    <property type="evidence" value="ECO:0000318"/>
    <property type="project" value="GO_Central"/>
</dbReference>
<evidence type="ECO:0000256" key="1">
    <source>
        <dbReference type="ARBA" id="ARBA00022741"/>
    </source>
</evidence>
<dbReference type="InterPro" id="IPR001806">
    <property type="entry name" value="Small_GTPase"/>
</dbReference>
<evidence type="ECO:0000256" key="2">
    <source>
        <dbReference type="ARBA" id="ARBA00023134"/>
    </source>
</evidence>
<dbReference type="SMART" id="SM00173">
    <property type="entry name" value="RAS"/>
    <property type="match status" value="1"/>
</dbReference>
<dbReference type="KEGG" id="tva:4768239"/>
<keyword evidence="4" id="KW-1185">Reference proteome</keyword>
<accession>A2EAJ5</accession>
<proteinExistence type="predicted"/>
<dbReference type="InParanoid" id="A2EAJ5"/>
<dbReference type="GO" id="GO:0005525">
    <property type="term" value="F:GTP binding"/>
    <property type="evidence" value="ECO:0007669"/>
    <property type="project" value="UniProtKB-KW"/>
</dbReference>
<dbReference type="SMART" id="SM00175">
    <property type="entry name" value="RAB"/>
    <property type="match status" value="1"/>
</dbReference>
<gene>
    <name evidence="3" type="ORF">TVAG_491630</name>
</gene>
<dbReference type="Proteomes" id="UP000001542">
    <property type="component" value="Unassembled WGS sequence"/>
</dbReference>
<dbReference type="InterPro" id="IPR050227">
    <property type="entry name" value="Rab"/>
</dbReference>
<keyword evidence="2" id="KW-0342">GTP-binding</keyword>
<dbReference type="PROSITE" id="PS51419">
    <property type="entry name" value="RAB"/>
    <property type="match status" value="1"/>
</dbReference>
<dbReference type="SUPFAM" id="SSF52540">
    <property type="entry name" value="P-loop containing nucleoside triphosphate hydrolases"/>
    <property type="match status" value="1"/>
</dbReference>
<dbReference type="OrthoDB" id="6428988at2759"/>
<dbReference type="VEuPathDB" id="TrichDB:TVAGG3_1004290"/>
<dbReference type="PANTHER" id="PTHR47977">
    <property type="entry name" value="RAS-RELATED PROTEIN RAB"/>
    <property type="match status" value="1"/>
</dbReference>
<dbReference type="AlphaFoldDB" id="A2EAJ5"/>
<dbReference type="Gene3D" id="3.40.50.300">
    <property type="entry name" value="P-loop containing nucleotide triphosphate hydrolases"/>
    <property type="match status" value="1"/>
</dbReference>
<evidence type="ECO:0000313" key="3">
    <source>
        <dbReference type="EMBL" id="EAY10306.1"/>
    </source>
</evidence>
<dbReference type="SMART" id="SM00174">
    <property type="entry name" value="RHO"/>
    <property type="match status" value="1"/>
</dbReference>
<organism evidence="3 4">
    <name type="scientific">Trichomonas vaginalis (strain ATCC PRA-98 / G3)</name>
    <dbReference type="NCBI Taxonomy" id="412133"/>
    <lineage>
        <taxon>Eukaryota</taxon>
        <taxon>Metamonada</taxon>
        <taxon>Parabasalia</taxon>
        <taxon>Trichomonadida</taxon>
        <taxon>Trichomonadidae</taxon>
        <taxon>Trichomonas</taxon>
    </lineage>
</organism>
<dbReference type="InterPro" id="IPR027417">
    <property type="entry name" value="P-loop_NTPase"/>
</dbReference>
<dbReference type="GO" id="GO:0012505">
    <property type="term" value="C:endomembrane system"/>
    <property type="evidence" value="ECO:0000318"/>
    <property type="project" value="GO_Central"/>
</dbReference>
<reference evidence="3" key="1">
    <citation type="submission" date="2006-10" db="EMBL/GenBank/DDBJ databases">
        <authorList>
            <person name="Amadeo P."/>
            <person name="Zhao Q."/>
            <person name="Wortman J."/>
            <person name="Fraser-Liggett C."/>
            <person name="Carlton J."/>
        </authorList>
    </citation>
    <scope>NUCLEOTIDE SEQUENCE</scope>
    <source>
        <strain evidence="3">G3</strain>
    </source>
</reference>
<dbReference type="GO" id="GO:0006886">
    <property type="term" value="P:intracellular protein transport"/>
    <property type="evidence" value="ECO:0000318"/>
    <property type="project" value="GO_Central"/>
</dbReference>